<keyword evidence="4" id="KW-1185">Reference proteome</keyword>
<protein>
    <submittedName>
        <fullName evidence="3">Ankyrin repeatcontaining protein</fullName>
    </submittedName>
</protein>
<name>L8HGR2_ACACF</name>
<dbReference type="PROSITE" id="PS50088">
    <property type="entry name" value="ANK_REPEAT"/>
    <property type="match status" value="7"/>
</dbReference>
<feature type="compositionally biased region" description="Basic and acidic residues" evidence="2">
    <location>
        <begin position="703"/>
        <end position="739"/>
    </location>
</feature>
<evidence type="ECO:0000256" key="2">
    <source>
        <dbReference type="SAM" id="MobiDB-lite"/>
    </source>
</evidence>
<feature type="repeat" description="ANK" evidence="1">
    <location>
        <begin position="983"/>
        <end position="1015"/>
    </location>
</feature>
<gene>
    <name evidence="3" type="ORF">ACA1_174020</name>
</gene>
<dbReference type="InterPro" id="IPR002110">
    <property type="entry name" value="Ankyrin_rpt"/>
</dbReference>
<feature type="region of interest" description="Disordered" evidence="2">
    <location>
        <begin position="349"/>
        <end position="429"/>
    </location>
</feature>
<dbReference type="Pfam" id="PF12796">
    <property type="entry name" value="Ank_2"/>
    <property type="match status" value="6"/>
</dbReference>
<dbReference type="VEuPathDB" id="AmoebaDB:ACA1_174020"/>
<dbReference type="OMA" id="YNQHDIA"/>
<dbReference type="PROSITE" id="PS50297">
    <property type="entry name" value="ANK_REP_REGION"/>
    <property type="match status" value="5"/>
</dbReference>
<dbReference type="STRING" id="1257118.L8HGR2"/>
<proteinExistence type="predicted"/>
<feature type="repeat" description="ANK" evidence="1">
    <location>
        <begin position="612"/>
        <end position="644"/>
    </location>
</feature>
<evidence type="ECO:0000313" key="4">
    <source>
        <dbReference type="Proteomes" id="UP000011083"/>
    </source>
</evidence>
<dbReference type="SUPFAM" id="SSF48403">
    <property type="entry name" value="Ankyrin repeat"/>
    <property type="match status" value="3"/>
</dbReference>
<feature type="repeat" description="ANK" evidence="1">
    <location>
        <begin position="578"/>
        <end position="611"/>
    </location>
</feature>
<evidence type="ECO:0000256" key="1">
    <source>
        <dbReference type="PROSITE-ProRule" id="PRU00023"/>
    </source>
</evidence>
<feature type="repeat" description="ANK" evidence="1">
    <location>
        <begin position="851"/>
        <end position="884"/>
    </location>
</feature>
<accession>L8HGR2</accession>
<feature type="compositionally biased region" description="Polar residues" evidence="2">
    <location>
        <begin position="1107"/>
        <end position="1123"/>
    </location>
</feature>
<feature type="region of interest" description="Disordered" evidence="2">
    <location>
        <begin position="1142"/>
        <end position="1185"/>
    </location>
</feature>
<evidence type="ECO:0000313" key="3">
    <source>
        <dbReference type="EMBL" id="ELR24744.1"/>
    </source>
</evidence>
<organism evidence="3 4">
    <name type="scientific">Acanthamoeba castellanii (strain ATCC 30010 / Neff)</name>
    <dbReference type="NCBI Taxonomy" id="1257118"/>
    <lineage>
        <taxon>Eukaryota</taxon>
        <taxon>Amoebozoa</taxon>
        <taxon>Discosea</taxon>
        <taxon>Longamoebia</taxon>
        <taxon>Centramoebida</taxon>
        <taxon>Acanthamoebidae</taxon>
        <taxon>Acanthamoeba</taxon>
    </lineage>
</organism>
<feature type="compositionally biased region" description="Basic residues" evidence="2">
    <location>
        <begin position="689"/>
        <end position="702"/>
    </location>
</feature>
<keyword evidence="1" id="KW-0040">ANK repeat</keyword>
<dbReference type="PANTHER" id="PTHR24133:SF40">
    <property type="entry name" value="ANKYRIN REPEAT DOMAIN 44"/>
    <property type="match status" value="1"/>
</dbReference>
<feature type="compositionally biased region" description="Polar residues" evidence="2">
    <location>
        <begin position="1165"/>
        <end position="1183"/>
    </location>
</feature>
<feature type="repeat" description="ANK" evidence="1">
    <location>
        <begin position="460"/>
        <end position="492"/>
    </location>
</feature>
<dbReference type="SMART" id="SM00248">
    <property type="entry name" value="ANK"/>
    <property type="match status" value="15"/>
</dbReference>
<dbReference type="Proteomes" id="UP000011083">
    <property type="component" value="Unassembled WGS sequence"/>
</dbReference>
<feature type="region of interest" description="Disordered" evidence="2">
    <location>
        <begin position="263"/>
        <end position="328"/>
    </location>
</feature>
<dbReference type="GeneID" id="14925769"/>
<feature type="compositionally biased region" description="Basic and acidic residues" evidence="2">
    <location>
        <begin position="370"/>
        <end position="397"/>
    </location>
</feature>
<dbReference type="EMBL" id="KB007811">
    <property type="protein sequence ID" value="ELR24744.1"/>
    <property type="molecule type" value="Genomic_DNA"/>
</dbReference>
<sequence>MASSPANRRDKRPEAHRLAAEGDIDGLVRLVEEKGFEEVVGTTDLRGLTVLHVAADAGHLDVLQHFVINHPSRKKLADTLNGRDRSGWSPLITACAAGHLKVIEFLLLNQSCDAQLRASDDATALHYLVRHFPHDSEAKKASKYVAVANKLVQKGVAADGRNSRGESPLHKAALAGRPSAIRWLLDNKDFHIDINSVTKNGDSALHLAASTGQVDTVKTLLQMGIDAGIASKANGTALDVAKMVKNPELVSLLENIKLHQQAQHQQRHLMAELQARSPSSPGAMTRTKTPASQLVTPGLLRSSGSGIVRRPTHSPESSPVSSSPLARSDSFSSVASSLAGSGGGVAIRRVESSAPDLSRHNDEGVEEWERDGKAAKAKKQRSENDEEVRERVQRTRSEASLVGGGENSGGEGLSSPPSRTSARNAVPVSHRMAKKNDLEGLAKDIDERGLWKVLGELDRRGKSLMHVAVEAGAMDVVQHLIDTYPDVSLNLKDRDGWTVLHVACAAVGTSHKNLAMVQYLVETRRCDVKCRSRDGSTPLHYLVKNFYDGDNSKMYKKYCKAGNLLLEKGCELLDRNDKGETPLHSAALAGRVLAIKWLITKCRVDINITTKTGETSLHLATQARRKSAIKELLRYGVNPALRGPNGTALDIAKLLRETELVDILEEWAAHPELYSTSPDDAADPDGVKQRKHSRTMMKKRGTIIKEKEKERSRERISHEKQLLSKSAEEPSDLLSRDRIGAAPLSPPVGRPERVTLSKSMGEATGTKLLRSATKTREMPEAHRLAKAGDAEGLVRLVQEQGRAAVLRTLDWRGQSVLHIAIDQNNRALTQRLIDLYPVDQLEADLNLRDNNGWSPVHVAAASGNVEMLLHLLSSSRFDVTAVSSDGSTPLHYFIRSFPDGPSSPAVGSTGAPAADGDANATNPVDRFSFAVRQLIMKGVDIRAANKNGETVLHRASLSGKAAALRWLALEEKWAIDINATTNYGDSALHLAARVGSVEAVRALLELGIDDSLPSQHGTALDVARRANHKEVVRLLEEWTHEAPSPRMRRLTLSDVGGMVDHIFKSAYTEASKPVDGHAGDADDDDNDESSSSDLSSMSAIGSEASSLKSSQNGTSNPPSLNSSASCLDHSTLIESIVASLSASRGGGFGGKASSGGGVEEAASSLKSSQSDYSNPPSLTSSASHVDASSAIDSLMASIFDN</sequence>
<feature type="repeat" description="ANK" evidence="1">
    <location>
        <begin position="164"/>
        <end position="187"/>
    </location>
</feature>
<dbReference type="RefSeq" id="XP_004356644.1">
    <property type="nucleotide sequence ID" value="XM_004356591.1"/>
</dbReference>
<dbReference type="InterPro" id="IPR052391">
    <property type="entry name" value="E3_Ligase-Neurotoxin"/>
</dbReference>
<dbReference type="OrthoDB" id="19040at2759"/>
<feature type="region of interest" description="Disordered" evidence="2">
    <location>
        <begin position="674"/>
        <end position="754"/>
    </location>
</feature>
<feature type="repeat" description="ANK" evidence="1">
    <location>
        <begin position="200"/>
        <end position="232"/>
    </location>
</feature>
<feature type="compositionally biased region" description="Polar residues" evidence="2">
    <location>
        <begin position="276"/>
        <end position="295"/>
    </location>
</feature>
<reference evidence="3 4" key="1">
    <citation type="journal article" date="2013" name="Genome Biol.">
        <title>Genome of Acanthamoeba castellanii highlights extensive lateral gene transfer and early evolution of tyrosine kinase signaling.</title>
        <authorList>
            <person name="Clarke M."/>
            <person name="Lohan A.J."/>
            <person name="Liu B."/>
            <person name="Lagkouvardos I."/>
            <person name="Roy S."/>
            <person name="Zafar N."/>
            <person name="Bertelli C."/>
            <person name="Schilde C."/>
            <person name="Kianianmomeni A."/>
            <person name="Burglin T.R."/>
            <person name="Frech C."/>
            <person name="Turcotte B."/>
            <person name="Kopec K.O."/>
            <person name="Synnott J.M."/>
            <person name="Choo C."/>
            <person name="Paponov I."/>
            <person name="Finkler A."/>
            <person name="Soon Heng Tan C."/>
            <person name="Hutchins A.P."/>
            <person name="Weinmeier T."/>
            <person name="Rattei T."/>
            <person name="Chu J.S."/>
            <person name="Gimenez G."/>
            <person name="Irimia M."/>
            <person name="Rigden D.J."/>
            <person name="Fitzpatrick D.A."/>
            <person name="Lorenzo-Morales J."/>
            <person name="Bateman A."/>
            <person name="Chiu C.H."/>
            <person name="Tang P."/>
            <person name="Hegemann P."/>
            <person name="Fromm H."/>
            <person name="Raoult D."/>
            <person name="Greub G."/>
            <person name="Miranda-Saavedra D."/>
            <person name="Chen N."/>
            <person name="Nash P."/>
            <person name="Ginger M.L."/>
            <person name="Horn M."/>
            <person name="Schaap P."/>
            <person name="Caler L."/>
            <person name="Loftus B."/>
        </authorList>
    </citation>
    <scope>NUCLEOTIDE SEQUENCE [LARGE SCALE GENOMIC DNA]</scope>
    <source>
        <strain evidence="3 4">Neff</strain>
    </source>
</reference>
<dbReference type="KEGG" id="acan:ACA1_174020"/>
<dbReference type="Gene3D" id="1.25.40.20">
    <property type="entry name" value="Ankyrin repeat-containing domain"/>
    <property type="match status" value="6"/>
</dbReference>
<feature type="compositionally biased region" description="Gly residues" evidence="2">
    <location>
        <begin position="402"/>
        <end position="412"/>
    </location>
</feature>
<dbReference type="PANTHER" id="PTHR24133">
    <property type="entry name" value="ANKYRIN DOMAIN-CONTAINING"/>
    <property type="match status" value="1"/>
</dbReference>
<feature type="compositionally biased region" description="Acidic residues" evidence="2">
    <location>
        <begin position="1081"/>
        <end position="1090"/>
    </location>
</feature>
<dbReference type="InterPro" id="IPR036770">
    <property type="entry name" value="Ankyrin_rpt-contain_sf"/>
</dbReference>
<feature type="region of interest" description="Disordered" evidence="2">
    <location>
        <begin position="1072"/>
        <end position="1123"/>
    </location>
</feature>
<feature type="compositionally biased region" description="Gly residues" evidence="2">
    <location>
        <begin position="1144"/>
        <end position="1158"/>
    </location>
</feature>
<dbReference type="AlphaFoldDB" id="L8HGR2"/>
<feature type="compositionally biased region" description="Low complexity" evidence="2">
    <location>
        <begin position="314"/>
        <end position="328"/>
    </location>
</feature>
<feature type="compositionally biased region" description="Low complexity" evidence="2">
    <location>
        <begin position="1091"/>
        <end position="1106"/>
    </location>
</feature>